<dbReference type="Proteomes" id="UP001497535">
    <property type="component" value="Unassembled WGS sequence"/>
</dbReference>
<dbReference type="EMBL" id="CAVMJV010000004">
    <property type="protein sequence ID" value="CAK5022917.1"/>
    <property type="molecule type" value="Genomic_DNA"/>
</dbReference>
<sequence length="128" mass="14884">MRLLLFFILLGIYELFEASDFAGKDDVYNEDHLKMHLEDQMEIGEKKMTQDQERYHYFTMADSNGDGFIDGVEVFKAIHHDHENGEHLASQSDNEIEEKVDGVLKSFDLDGNSVIDYSEYIKGIEREE</sequence>
<organism evidence="1 2">
    <name type="scientific">Meloidogyne enterolobii</name>
    <name type="common">Root-knot nematode worm</name>
    <name type="synonym">Meloidogyne mayaguensis</name>
    <dbReference type="NCBI Taxonomy" id="390850"/>
    <lineage>
        <taxon>Eukaryota</taxon>
        <taxon>Metazoa</taxon>
        <taxon>Ecdysozoa</taxon>
        <taxon>Nematoda</taxon>
        <taxon>Chromadorea</taxon>
        <taxon>Rhabditida</taxon>
        <taxon>Tylenchina</taxon>
        <taxon>Tylenchomorpha</taxon>
        <taxon>Tylenchoidea</taxon>
        <taxon>Meloidogynidae</taxon>
        <taxon>Meloidogyninae</taxon>
        <taxon>Meloidogyne</taxon>
    </lineage>
</organism>
<accession>A0ACB0XYA7</accession>
<keyword evidence="2" id="KW-1185">Reference proteome</keyword>
<gene>
    <name evidence="1" type="ORF">MENTE1834_LOCUS5045</name>
</gene>
<proteinExistence type="predicted"/>
<comment type="caution">
    <text evidence="1">The sequence shown here is derived from an EMBL/GenBank/DDBJ whole genome shotgun (WGS) entry which is preliminary data.</text>
</comment>
<reference evidence="1" key="1">
    <citation type="submission" date="2023-11" db="EMBL/GenBank/DDBJ databases">
        <authorList>
            <person name="Poullet M."/>
        </authorList>
    </citation>
    <scope>NUCLEOTIDE SEQUENCE</scope>
    <source>
        <strain evidence="1">E1834</strain>
    </source>
</reference>
<name>A0ACB0XYA7_MELEN</name>
<evidence type="ECO:0000313" key="1">
    <source>
        <dbReference type="EMBL" id="CAK5022917.1"/>
    </source>
</evidence>
<protein>
    <submittedName>
        <fullName evidence="1">Uncharacterized protein</fullName>
    </submittedName>
</protein>
<evidence type="ECO:0000313" key="2">
    <source>
        <dbReference type="Proteomes" id="UP001497535"/>
    </source>
</evidence>